<sequence length="114" mass="12959">MQKDKEVGRKEGGGWGRLIEPDRSRWTRIVTNSSRGTNLYVRRANGENTHTQKGGKEGGGWGRLIEPDRWRWTRIVTNSSRGTNLYIRRANGENTHTQKGGGEKLNSLTNREPL</sequence>
<evidence type="ECO:0000313" key="2">
    <source>
        <dbReference type="EMBL" id="GFO41466.1"/>
    </source>
</evidence>
<evidence type="ECO:0000313" key="3">
    <source>
        <dbReference type="Proteomes" id="UP000735302"/>
    </source>
</evidence>
<keyword evidence="3" id="KW-1185">Reference proteome</keyword>
<accession>A0AAV4DBM0</accession>
<dbReference type="EMBL" id="BLXT01007695">
    <property type="protein sequence ID" value="GFO41466.1"/>
    <property type="molecule type" value="Genomic_DNA"/>
</dbReference>
<reference evidence="2 3" key="1">
    <citation type="journal article" date="2021" name="Elife">
        <title>Chloroplast acquisition without the gene transfer in kleptoplastic sea slugs, Plakobranchus ocellatus.</title>
        <authorList>
            <person name="Maeda T."/>
            <person name="Takahashi S."/>
            <person name="Yoshida T."/>
            <person name="Shimamura S."/>
            <person name="Takaki Y."/>
            <person name="Nagai Y."/>
            <person name="Toyoda A."/>
            <person name="Suzuki Y."/>
            <person name="Arimoto A."/>
            <person name="Ishii H."/>
            <person name="Satoh N."/>
            <person name="Nishiyama T."/>
            <person name="Hasebe M."/>
            <person name="Maruyama T."/>
            <person name="Minagawa J."/>
            <person name="Obokata J."/>
            <person name="Shigenobu S."/>
        </authorList>
    </citation>
    <scope>NUCLEOTIDE SEQUENCE [LARGE SCALE GENOMIC DNA]</scope>
</reference>
<dbReference type="Proteomes" id="UP000735302">
    <property type="component" value="Unassembled WGS sequence"/>
</dbReference>
<evidence type="ECO:0000256" key="1">
    <source>
        <dbReference type="SAM" id="MobiDB-lite"/>
    </source>
</evidence>
<dbReference type="AlphaFoldDB" id="A0AAV4DBM0"/>
<name>A0AAV4DBM0_9GAST</name>
<gene>
    <name evidence="2" type="ORF">PoB_006797100</name>
</gene>
<organism evidence="2 3">
    <name type="scientific">Plakobranchus ocellatus</name>
    <dbReference type="NCBI Taxonomy" id="259542"/>
    <lineage>
        <taxon>Eukaryota</taxon>
        <taxon>Metazoa</taxon>
        <taxon>Spiralia</taxon>
        <taxon>Lophotrochozoa</taxon>
        <taxon>Mollusca</taxon>
        <taxon>Gastropoda</taxon>
        <taxon>Heterobranchia</taxon>
        <taxon>Euthyneura</taxon>
        <taxon>Panpulmonata</taxon>
        <taxon>Sacoglossa</taxon>
        <taxon>Placobranchoidea</taxon>
        <taxon>Plakobranchidae</taxon>
        <taxon>Plakobranchus</taxon>
    </lineage>
</organism>
<proteinExistence type="predicted"/>
<feature type="region of interest" description="Disordered" evidence="1">
    <location>
        <begin position="1"/>
        <end position="62"/>
    </location>
</feature>
<feature type="compositionally biased region" description="Basic and acidic residues" evidence="1">
    <location>
        <begin position="1"/>
        <end position="12"/>
    </location>
</feature>
<comment type="caution">
    <text evidence="2">The sequence shown here is derived from an EMBL/GenBank/DDBJ whole genome shotgun (WGS) entry which is preliminary data.</text>
</comment>
<protein>
    <submittedName>
        <fullName evidence="2">Uncharacterized protein</fullName>
    </submittedName>
</protein>
<feature type="region of interest" description="Disordered" evidence="1">
    <location>
        <begin position="88"/>
        <end position="114"/>
    </location>
</feature>